<feature type="transmembrane region" description="Helical" evidence="7">
    <location>
        <begin position="76"/>
        <end position="95"/>
    </location>
</feature>
<dbReference type="STRING" id="1343740.M271_26950"/>
<feature type="transmembrane region" description="Helical" evidence="7">
    <location>
        <begin position="140"/>
        <end position="164"/>
    </location>
</feature>
<dbReference type="Proteomes" id="UP000281594">
    <property type="component" value="Unassembled WGS sequence"/>
</dbReference>
<dbReference type="eggNOG" id="COG2246">
    <property type="taxonomic scope" value="Bacteria"/>
</dbReference>
<feature type="region of interest" description="Disordered" evidence="6">
    <location>
        <begin position="1"/>
        <end position="23"/>
    </location>
</feature>
<dbReference type="KEGG" id="src:M271_26950"/>
<proteinExistence type="inferred from homology"/>
<comment type="similarity">
    <text evidence="2">Belongs to the GtrA family.</text>
</comment>
<gene>
    <name evidence="9" type="ORF">D3C57_116670</name>
</gene>
<dbReference type="InterPro" id="IPR051401">
    <property type="entry name" value="GtrA_CellWall_Glycosyl"/>
</dbReference>
<organism evidence="9 10">
    <name type="scientific">Streptomyces rapamycinicus (strain ATCC 29253 / DSM 41530 / NRRL 5491 / AYB-994)</name>
    <name type="common">Streptomyces hygroscopicus (strain ATCC 29253)</name>
    <dbReference type="NCBI Taxonomy" id="1343740"/>
    <lineage>
        <taxon>Bacteria</taxon>
        <taxon>Bacillati</taxon>
        <taxon>Actinomycetota</taxon>
        <taxon>Actinomycetes</taxon>
        <taxon>Kitasatosporales</taxon>
        <taxon>Streptomycetaceae</taxon>
        <taxon>Streptomyces</taxon>
        <taxon>Streptomyces violaceusniger group</taxon>
    </lineage>
</organism>
<feature type="compositionally biased region" description="Basic and acidic residues" evidence="6">
    <location>
        <begin position="1"/>
        <end position="13"/>
    </location>
</feature>
<dbReference type="PANTHER" id="PTHR38459">
    <property type="entry name" value="PROPHAGE BACTOPRENOL-LINKED GLUCOSE TRANSLOCASE HOMOLOG"/>
    <property type="match status" value="1"/>
</dbReference>
<reference evidence="9 10" key="1">
    <citation type="journal article" date="2018" name="J. Biol. Chem.">
        <title>Discovery of the actinoplanic acid pathway in Streptomyces rapamycinicus reveals a genetically conserved synergism with rapamycin.</title>
        <authorList>
            <person name="Mrak P."/>
            <person name="Krastel P."/>
            <person name="Pivk Lukancic P."/>
            <person name="Tao J."/>
            <person name="Pistorius D."/>
            <person name="Moore C.M."/>
        </authorList>
    </citation>
    <scope>NUCLEOTIDE SEQUENCE [LARGE SCALE GENOMIC DNA]</scope>
    <source>
        <strain evidence="9 10">NRRL 5491</strain>
    </source>
</reference>
<evidence type="ECO:0000256" key="1">
    <source>
        <dbReference type="ARBA" id="ARBA00004141"/>
    </source>
</evidence>
<evidence type="ECO:0000259" key="8">
    <source>
        <dbReference type="Pfam" id="PF04138"/>
    </source>
</evidence>
<dbReference type="Pfam" id="PF04138">
    <property type="entry name" value="GtrA_DPMS_TM"/>
    <property type="match status" value="1"/>
</dbReference>
<protein>
    <submittedName>
        <fullName evidence="9">Glycosyl transferase family 2</fullName>
    </submittedName>
</protein>
<dbReference type="RefSeq" id="WP_020870316.1">
    <property type="nucleotide sequence ID" value="NC_022785.1"/>
</dbReference>
<evidence type="ECO:0000313" key="9">
    <source>
        <dbReference type="EMBL" id="RLV80037.1"/>
    </source>
</evidence>
<feature type="domain" description="GtrA/DPMS transmembrane" evidence="8">
    <location>
        <begin position="51"/>
        <end position="164"/>
    </location>
</feature>
<dbReference type="InterPro" id="IPR007267">
    <property type="entry name" value="GtrA_DPMS_TM"/>
</dbReference>
<keyword evidence="9" id="KW-0808">Transferase</keyword>
<sequence length="169" mass="18426">MQRFRTFSERTGEPGEEADSTDRNARRRAGMLFRVRQVRNPMAGMPGLALRFAVVGGGGVIVNTVVLFILYHWAGLPLLAASSIAVEIAVVHNYLLNDRWTFAVATPSLGRFIKFNVSVLGGLGVNVLIVWSLVRTGMHLLLANGLGIAAAFAVNFASSTSWVWGRRSR</sequence>
<evidence type="ECO:0000256" key="6">
    <source>
        <dbReference type="SAM" id="MobiDB-lite"/>
    </source>
</evidence>
<evidence type="ECO:0000256" key="5">
    <source>
        <dbReference type="ARBA" id="ARBA00023136"/>
    </source>
</evidence>
<dbReference type="HOGENOM" id="CLU_083873_6_3_11"/>
<dbReference type="PANTHER" id="PTHR38459:SF1">
    <property type="entry name" value="PROPHAGE BACTOPRENOL-LINKED GLUCOSE TRANSLOCASE HOMOLOG"/>
    <property type="match status" value="1"/>
</dbReference>
<keyword evidence="5 7" id="KW-0472">Membrane</keyword>
<name>A0A0A0NQT7_STRRN</name>
<evidence type="ECO:0000313" key="10">
    <source>
        <dbReference type="Proteomes" id="UP000281594"/>
    </source>
</evidence>
<feature type="transmembrane region" description="Helical" evidence="7">
    <location>
        <begin position="48"/>
        <end position="70"/>
    </location>
</feature>
<evidence type="ECO:0000256" key="4">
    <source>
        <dbReference type="ARBA" id="ARBA00022989"/>
    </source>
</evidence>
<evidence type="ECO:0000256" key="2">
    <source>
        <dbReference type="ARBA" id="ARBA00009399"/>
    </source>
</evidence>
<dbReference type="GO" id="GO:0016740">
    <property type="term" value="F:transferase activity"/>
    <property type="evidence" value="ECO:0007669"/>
    <property type="project" value="UniProtKB-KW"/>
</dbReference>
<accession>A0A0A0NQT7</accession>
<feature type="transmembrane region" description="Helical" evidence="7">
    <location>
        <begin position="115"/>
        <end position="134"/>
    </location>
</feature>
<dbReference type="GO" id="GO:0000271">
    <property type="term" value="P:polysaccharide biosynthetic process"/>
    <property type="evidence" value="ECO:0007669"/>
    <property type="project" value="InterPro"/>
</dbReference>
<evidence type="ECO:0000256" key="7">
    <source>
        <dbReference type="SAM" id="Phobius"/>
    </source>
</evidence>
<keyword evidence="4 7" id="KW-1133">Transmembrane helix</keyword>
<comment type="caution">
    <text evidence="9">The sequence shown here is derived from an EMBL/GenBank/DDBJ whole genome shotgun (WGS) entry which is preliminary data.</text>
</comment>
<keyword evidence="3 7" id="KW-0812">Transmembrane</keyword>
<comment type="subcellular location">
    <subcellularLocation>
        <location evidence="1">Membrane</location>
        <topology evidence="1">Multi-pass membrane protein</topology>
    </subcellularLocation>
</comment>
<dbReference type="GO" id="GO:0005886">
    <property type="term" value="C:plasma membrane"/>
    <property type="evidence" value="ECO:0007669"/>
    <property type="project" value="TreeGrafter"/>
</dbReference>
<evidence type="ECO:0000256" key="3">
    <source>
        <dbReference type="ARBA" id="ARBA00022692"/>
    </source>
</evidence>
<dbReference type="AlphaFoldDB" id="A0A0A0NQT7"/>
<dbReference type="EMBL" id="QYCY01000001">
    <property type="protein sequence ID" value="RLV80037.1"/>
    <property type="molecule type" value="Genomic_DNA"/>
</dbReference>